<keyword evidence="1 3" id="KW-0556">Organic radical</keyword>
<feature type="modified residue" description="Glycine radical" evidence="3">
    <location>
        <position position="836"/>
    </location>
</feature>
<dbReference type="PROSITE" id="PS51554">
    <property type="entry name" value="PFL"/>
    <property type="match status" value="1"/>
</dbReference>
<accession>A0A415E5H0</accession>
<dbReference type="Pfam" id="PF01228">
    <property type="entry name" value="Gly_radical"/>
    <property type="match status" value="1"/>
</dbReference>
<dbReference type="AlphaFoldDB" id="A0A415E5H0"/>
<evidence type="ECO:0000313" key="6">
    <source>
        <dbReference type="EMBL" id="RHJ89027.1"/>
    </source>
</evidence>
<dbReference type="EMBL" id="QRMS01000001">
    <property type="protein sequence ID" value="RHJ89027.1"/>
    <property type="molecule type" value="Genomic_DNA"/>
</dbReference>
<dbReference type="STRING" id="1776384.GCA_900086585_02255"/>
<keyword evidence="6" id="KW-0808">Transferase</keyword>
<dbReference type="InterPro" id="IPR001150">
    <property type="entry name" value="Gly_radical"/>
</dbReference>
<dbReference type="InterPro" id="IPR004184">
    <property type="entry name" value="PFL_dom"/>
</dbReference>
<dbReference type="InterPro" id="IPR010098">
    <property type="entry name" value="PFL2/GDeHydtase_fam"/>
</dbReference>
<evidence type="ECO:0000256" key="2">
    <source>
        <dbReference type="ARBA" id="ARBA00023239"/>
    </source>
</evidence>
<proteinExistence type="predicted"/>
<sequence>MSRIIQMRAIVETLGFMPGCNADILGKIGCLKTLAQMLLLNKTSIIARWRRSVHMNKDLNKRCEEVRTVPVTDRVRRLRQAVLDAKPILCSERALIVTKCYQETEGMHFIERRARALYRILDEMTLRIWDGELLVGTLGTNGRRSAPVFPEFSIEWMKDELDNLLETREQDTFEVPEQVKEDIRSIFPYWENKSIFQKYRKLLPEDTKKVRDAYVFSRDLFERNGYGHTAYQAEKIIKIGLKGLRAEVKAKYADLDLTTREDFDKKLFYDGLLICFDAITNYAKRYSDKALSMAKIESDPKRKAELFKIADVCSWVPENPARDIWEALQVVEFMQIVLQLETSGDSVSPGRMDQYLYPFYQKAMEDGINTISQIQELFDCIWLKFNEIVKVQDTESVHIHPGFPMTQNVTAGGVTREGRDATNELSYIMLTCQEHIRLQQPQFTVRYHDDTPEDFKLRAADVIAYGTGMPALFGDRGCIASMKRFFPDMPVENMRNYAIVGCIELAPEGFQARVNGGFLNLARVVDLAMNDGVDRLTGKQLGPKTGDPAKFQTFDDLFTATERQMKFIIHHQVVNNLVVDYVQRENTPHLFLSSLVDGCIEKGRDLTWGGSRWGSTPILLGGIATASNALAAVKEKVFDKGQFCMEAVNDALNTNFEGDEAEKIQEELLAAPKYGNDDDFADAMMKKMTDAFFAIIESHKDIDDRNYSSFTVTLGGTVPMGWKTGATADGRKATMPISDSFSPANEGENGAPTQVLLSAGKIDQSHFSQGNVLNLKFTKTAFQSAEAKKKLMDMVTVYFNTMEGQEIQFNVVDGKTLRQAQKTPEKYQDLIIRVAGYSARFVELAQELQNDIIARTEHDRI</sequence>
<reference evidence="6 7" key="1">
    <citation type="submission" date="2018-08" db="EMBL/GenBank/DDBJ databases">
        <title>A genome reference for cultivated species of the human gut microbiota.</title>
        <authorList>
            <person name="Zou Y."/>
            <person name="Xue W."/>
            <person name="Luo G."/>
        </authorList>
    </citation>
    <scope>NUCLEOTIDE SEQUENCE [LARGE SCALE GENOMIC DNA]</scope>
    <source>
        <strain evidence="6 7">AM07-24</strain>
    </source>
</reference>
<dbReference type="PANTHER" id="PTHR43641:SF2">
    <property type="entry name" value="DEHYDRATASE YBIW-RELATED"/>
    <property type="match status" value="1"/>
</dbReference>
<dbReference type="GO" id="GO:0016829">
    <property type="term" value="F:lyase activity"/>
    <property type="evidence" value="ECO:0007669"/>
    <property type="project" value="UniProtKB-KW"/>
</dbReference>
<evidence type="ECO:0000256" key="3">
    <source>
        <dbReference type="PROSITE-ProRule" id="PRU00493"/>
    </source>
</evidence>
<organism evidence="6 7">
    <name type="scientific">Emergencia timonensis</name>
    <dbReference type="NCBI Taxonomy" id="1776384"/>
    <lineage>
        <taxon>Bacteria</taxon>
        <taxon>Bacillati</taxon>
        <taxon>Bacillota</taxon>
        <taxon>Clostridia</taxon>
        <taxon>Peptostreptococcales</taxon>
        <taxon>Anaerovoracaceae</taxon>
        <taxon>Emergencia</taxon>
    </lineage>
</organism>
<keyword evidence="7" id="KW-1185">Reference proteome</keyword>
<dbReference type="GO" id="GO:0005829">
    <property type="term" value="C:cytosol"/>
    <property type="evidence" value="ECO:0007669"/>
    <property type="project" value="TreeGrafter"/>
</dbReference>
<keyword evidence="2" id="KW-0456">Lyase</keyword>
<feature type="domain" description="Glycine radical" evidence="4">
    <location>
        <begin position="739"/>
        <end position="861"/>
    </location>
</feature>
<dbReference type="GO" id="GO:0016740">
    <property type="term" value="F:transferase activity"/>
    <property type="evidence" value="ECO:0007669"/>
    <property type="project" value="UniProtKB-KW"/>
</dbReference>
<dbReference type="InterPro" id="IPR019777">
    <property type="entry name" value="Form_AcTrfase_GR_CS"/>
</dbReference>
<dbReference type="Gene3D" id="3.20.70.20">
    <property type="match status" value="1"/>
</dbReference>
<dbReference type="Proteomes" id="UP000284841">
    <property type="component" value="Unassembled WGS sequence"/>
</dbReference>
<dbReference type="PROSITE" id="PS51149">
    <property type="entry name" value="GLY_RADICAL_2"/>
    <property type="match status" value="1"/>
</dbReference>
<evidence type="ECO:0000259" key="5">
    <source>
        <dbReference type="PROSITE" id="PS51554"/>
    </source>
</evidence>
<evidence type="ECO:0000313" key="7">
    <source>
        <dbReference type="Proteomes" id="UP000284841"/>
    </source>
</evidence>
<gene>
    <name evidence="6" type="ORF">DW099_00165</name>
</gene>
<name>A0A415E5H0_9FIRM</name>
<evidence type="ECO:0000259" key="4">
    <source>
        <dbReference type="PROSITE" id="PS51149"/>
    </source>
</evidence>
<dbReference type="OrthoDB" id="9803969at2"/>
<dbReference type="NCBIfam" id="TIGR01774">
    <property type="entry name" value="PFL2-3"/>
    <property type="match status" value="1"/>
</dbReference>
<dbReference type="InterPro" id="IPR051215">
    <property type="entry name" value="GRE"/>
</dbReference>
<dbReference type="Pfam" id="PF02901">
    <property type="entry name" value="PFL-like"/>
    <property type="match status" value="1"/>
</dbReference>
<comment type="caution">
    <text evidence="6">The sequence shown here is derived from an EMBL/GenBank/DDBJ whole genome shotgun (WGS) entry which is preliminary data.</text>
</comment>
<dbReference type="PROSITE" id="PS00850">
    <property type="entry name" value="GLY_RADICAL_1"/>
    <property type="match status" value="1"/>
</dbReference>
<evidence type="ECO:0000256" key="1">
    <source>
        <dbReference type="ARBA" id="ARBA00022818"/>
    </source>
</evidence>
<protein>
    <submittedName>
        <fullName evidence="6">Formate C-acetyltransferase/glycerol dehydratase family glycyl radical enzyme</fullName>
    </submittedName>
</protein>
<dbReference type="PANTHER" id="PTHR43641">
    <property type="entry name" value="FORMATE ACETYLTRANSFERASE 3-RELATED"/>
    <property type="match status" value="1"/>
</dbReference>
<dbReference type="SUPFAM" id="SSF51998">
    <property type="entry name" value="PFL-like glycyl radical enzymes"/>
    <property type="match status" value="1"/>
</dbReference>
<feature type="domain" description="PFL" evidence="5">
    <location>
        <begin position="73"/>
        <end position="732"/>
    </location>
</feature>